<feature type="transmembrane region" description="Helical" evidence="1">
    <location>
        <begin position="12"/>
        <end position="33"/>
    </location>
</feature>
<proteinExistence type="predicted"/>
<accession>A0A919X6N0</accession>
<feature type="transmembrane region" description="Helical" evidence="1">
    <location>
        <begin position="67"/>
        <end position="89"/>
    </location>
</feature>
<protein>
    <recommendedName>
        <fullName evidence="4">Integral membrane protein</fullName>
    </recommendedName>
</protein>
<dbReference type="EMBL" id="BORP01000001">
    <property type="protein sequence ID" value="GIO25447.1"/>
    <property type="molecule type" value="Genomic_DNA"/>
</dbReference>
<organism evidence="2 3">
    <name type="scientific">Ornithinibacillus bavariensis</name>
    <dbReference type="NCBI Taxonomy" id="545502"/>
    <lineage>
        <taxon>Bacteria</taxon>
        <taxon>Bacillati</taxon>
        <taxon>Bacillota</taxon>
        <taxon>Bacilli</taxon>
        <taxon>Bacillales</taxon>
        <taxon>Bacillaceae</taxon>
        <taxon>Ornithinibacillus</taxon>
    </lineage>
</organism>
<dbReference type="Proteomes" id="UP000676917">
    <property type="component" value="Unassembled WGS sequence"/>
</dbReference>
<evidence type="ECO:0000313" key="3">
    <source>
        <dbReference type="Proteomes" id="UP000676917"/>
    </source>
</evidence>
<gene>
    <name evidence="2" type="ORF">J43TS3_00580</name>
</gene>
<keyword evidence="3" id="KW-1185">Reference proteome</keyword>
<evidence type="ECO:0000256" key="1">
    <source>
        <dbReference type="SAM" id="Phobius"/>
    </source>
</evidence>
<evidence type="ECO:0008006" key="4">
    <source>
        <dbReference type="Google" id="ProtNLM"/>
    </source>
</evidence>
<feature type="transmembrane region" description="Helical" evidence="1">
    <location>
        <begin position="40"/>
        <end position="61"/>
    </location>
</feature>
<evidence type="ECO:0000313" key="2">
    <source>
        <dbReference type="EMBL" id="GIO25447.1"/>
    </source>
</evidence>
<dbReference type="RefSeq" id="WP_212919002.1">
    <property type="nucleotide sequence ID" value="NZ_BORP01000001.1"/>
</dbReference>
<keyword evidence="1" id="KW-0812">Transmembrane</keyword>
<sequence>MQFLLDYQWEIFILLEVLSLVSILLFGIVRYLLSKKKSSVLFLFLFLVLLLMEAALAVVLYRETGEISTFQIVITIFVIYACTFGIGDFKKLDRYMRLKIGNWRGIDLLTEEDKLLMRKQKDPRYIAQKYRYSSMIHFVIFVCAQAIFWYIGLGSIEKVISYLTDLSWIGTSNVENTPYPNEVLYGISQVWGLVFIIDFIYSWSYTIFPSKQGGE</sequence>
<dbReference type="AlphaFoldDB" id="A0A919X6N0"/>
<feature type="transmembrane region" description="Helical" evidence="1">
    <location>
        <begin position="183"/>
        <end position="201"/>
    </location>
</feature>
<keyword evidence="1" id="KW-1133">Transmembrane helix</keyword>
<comment type="caution">
    <text evidence="2">The sequence shown here is derived from an EMBL/GenBank/DDBJ whole genome shotgun (WGS) entry which is preliminary data.</text>
</comment>
<name>A0A919X6N0_9BACI</name>
<reference evidence="2" key="1">
    <citation type="submission" date="2021-03" db="EMBL/GenBank/DDBJ databases">
        <title>Antimicrobial resistance genes in bacteria isolated from Japanese honey, and their potential for conferring macrolide and lincosamide resistance in the American foulbrood pathogen Paenibacillus larvae.</title>
        <authorList>
            <person name="Okamoto M."/>
            <person name="Kumagai M."/>
            <person name="Kanamori H."/>
            <person name="Takamatsu D."/>
        </authorList>
    </citation>
    <scope>NUCLEOTIDE SEQUENCE</scope>
    <source>
        <strain evidence="2">J43TS3</strain>
    </source>
</reference>
<feature type="transmembrane region" description="Helical" evidence="1">
    <location>
        <begin position="130"/>
        <end position="151"/>
    </location>
</feature>
<keyword evidence="1" id="KW-0472">Membrane</keyword>